<reference evidence="2" key="2">
    <citation type="submission" date="2021-05" db="EMBL/GenBank/DDBJ databases">
        <authorList>
            <person name="Pain A."/>
        </authorList>
    </citation>
    <scope>NUCLEOTIDE SEQUENCE</scope>
    <source>
        <strain evidence="2">1802A</strain>
    </source>
</reference>
<accession>A0AAD9GK03</accession>
<protein>
    <submittedName>
        <fullName evidence="2">Uncharacterized protein</fullName>
    </submittedName>
</protein>
<dbReference type="Proteomes" id="UP001195914">
    <property type="component" value="Unassembled WGS sequence"/>
</dbReference>
<gene>
    <name evidence="2" type="ORF">X943_000977</name>
</gene>
<name>A0AAD9GK03_BABDI</name>
<keyword evidence="3" id="KW-1185">Reference proteome</keyword>
<dbReference type="EMBL" id="JAHBMH010000007">
    <property type="protein sequence ID" value="KAK1939556.1"/>
    <property type="molecule type" value="Genomic_DNA"/>
</dbReference>
<proteinExistence type="predicted"/>
<feature type="region of interest" description="Disordered" evidence="1">
    <location>
        <begin position="204"/>
        <end position="239"/>
    </location>
</feature>
<dbReference type="AlphaFoldDB" id="A0AAD9GK03"/>
<comment type="caution">
    <text evidence="2">The sequence shown here is derived from an EMBL/GenBank/DDBJ whole genome shotgun (WGS) entry which is preliminary data.</text>
</comment>
<reference evidence="2" key="1">
    <citation type="journal article" date="2014" name="Nucleic Acids Res.">
        <title>The evolutionary dynamics of variant antigen genes in Babesia reveal a history of genomic innovation underlying host-parasite interaction.</title>
        <authorList>
            <person name="Jackson A.P."/>
            <person name="Otto T.D."/>
            <person name="Darby A."/>
            <person name="Ramaprasad A."/>
            <person name="Xia D."/>
            <person name="Echaide I.E."/>
            <person name="Farber M."/>
            <person name="Gahlot S."/>
            <person name="Gamble J."/>
            <person name="Gupta D."/>
            <person name="Gupta Y."/>
            <person name="Jackson L."/>
            <person name="Malandrin L."/>
            <person name="Malas T.B."/>
            <person name="Moussa E."/>
            <person name="Nair M."/>
            <person name="Reid A.J."/>
            <person name="Sanders M."/>
            <person name="Sharma J."/>
            <person name="Tracey A."/>
            <person name="Quail M.A."/>
            <person name="Weir W."/>
            <person name="Wastling J.M."/>
            <person name="Hall N."/>
            <person name="Willadsen P."/>
            <person name="Lingelbach K."/>
            <person name="Shiels B."/>
            <person name="Tait A."/>
            <person name="Berriman M."/>
            <person name="Allred D.R."/>
            <person name="Pain A."/>
        </authorList>
    </citation>
    <scope>NUCLEOTIDE SEQUENCE</scope>
    <source>
        <strain evidence="2">1802A</strain>
    </source>
</reference>
<evidence type="ECO:0000313" key="2">
    <source>
        <dbReference type="EMBL" id="KAK1939556.1"/>
    </source>
</evidence>
<sequence length="239" mass="26665">MTKGMSKLLASIERDAAYSDLKDSLSSQIENGKLSGSDVWKRIVRGVVNAMAKVDKLDMDAEINAECLVMIEDIATYGRSSYPWMVAKMLLIVAWSHLFNELYDSEVGTVGFKYDQQRFTDEKKACLALLLKCKQPPITLQRLSEILLKQPYKNISKLFHAYRKVVSVGAMSADESASYMDEELEASDSMITSKANLSRWESEIIGPDQQGSDADIWLEESDSTSLADTGPMKRPLNSA</sequence>
<evidence type="ECO:0000256" key="1">
    <source>
        <dbReference type="SAM" id="MobiDB-lite"/>
    </source>
</evidence>
<evidence type="ECO:0000313" key="3">
    <source>
        <dbReference type="Proteomes" id="UP001195914"/>
    </source>
</evidence>
<organism evidence="2 3">
    <name type="scientific">Babesia divergens</name>
    <dbReference type="NCBI Taxonomy" id="32595"/>
    <lineage>
        <taxon>Eukaryota</taxon>
        <taxon>Sar</taxon>
        <taxon>Alveolata</taxon>
        <taxon>Apicomplexa</taxon>
        <taxon>Aconoidasida</taxon>
        <taxon>Piroplasmida</taxon>
        <taxon>Babesiidae</taxon>
        <taxon>Babesia</taxon>
    </lineage>
</organism>